<dbReference type="EMBL" id="JAUZQC010000012">
    <property type="protein sequence ID" value="KAK5861949.1"/>
    <property type="molecule type" value="Genomic_DNA"/>
</dbReference>
<gene>
    <name evidence="1" type="ORF">PBY51_017385</name>
</gene>
<accession>A0AAN7XKC8</accession>
<dbReference type="Proteomes" id="UP001346869">
    <property type="component" value="Unassembled WGS sequence"/>
</dbReference>
<comment type="caution">
    <text evidence="1">The sequence shown here is derived from an EMBL/GenBank/DDBJ whole genome shotgun (WGS) entry which is preliminary data.</text>
</comment>
<name>A0AAN7XKC8_ELEMC</name>
<organism evidence="1 2">
    <name type="scientific">Eleginops maclovinus</name>
    <name type="common">Patagonian blennie</name>
    <name type="synonym">Eleginus maclovinus</name>
    <dbReference type="NCBI Taxonomy" id="56733"/>
    <lineage>
        <taxon>Eukaryota</taxon>
        <taxon>Metazoa</taxon>
        <taxon>Chordata</taxon>
        <taxon>Craniata</taxon>
        <taxon>Vertebrata</taxon>
        <taxon>Euteleostomi</taxon>
        <taxon>Actinopterygii</taxon>
        <taxon>Neopterygii</taxon>
        <taxon>Teleostei</taxon>
        <taxon>Neoteleostei</taxon>
        <taxon>Acanthomorphata</taxon>
        <taxon>Eupercaria</taxon>
        <taxon>Perciformes</taxon>
        <taxon>Notothenioidei</taxon>
        <taxon>Eleginopidae</taxon>
        <taxon>Eleginops</taxon>
    </lineage>
</organism>
<dbReference type="AlphaFoldDB" id="A0AAN7XKC8"/>
<evidence type="ECO:0000313" key="2">
    <source>
        <dbReference type="Proteomes" id="UP001346869"/>
    </source>
</evidence>
<keyword evidence="2" id="KW-1185">Reference proteome</keyword>
<evidence type="ECO:0000313" key="1">
    <source>
        <dbReference type="EMBL" id="KAK5861949.1"/>
    </source>
</evidence>
<protein>
    <submittedName>
        <fullName evidence="1">Uncharacterized protein</fullName>
    </submittedName>
</protein>
<reference evidence="1 2" key="2">
    <citation type="journal article" date="2023" name="Mol. Biol. Evol.">
        <title>Genomics of Secondarily Temperate Adaptation in the Only Non-Antarctic Icefish.</title>
        <authorList>
            <person name="Rivera-Colon A.G."/>
            <person name="Rayamajhi N."/>
            <person name="Minhas B.F."/>
            <person name="Madrigal G."/>
            <person name="Bilyk K.T."/>
            <person name="Yoon V."/>
            <person name="Hune M."/>
            <person name="Gregory S."/>
            <person name="Cheng C.H.C."/>
            <person name="Catchen J.M."/>
        </authorList>
    </citation>
    <scope>NUCLEOTIDE SEQUENCE [LARGE SCALE GENOMIC DNA]</scope>
    <source>
        <strain evidence="1">JMC-PN-2008</strain>
    </source>
</reference>
<proteinExistence type="predicted"/>
<sequence length="89" mass="9971">MEAHNTHYADKSIIHEHYSSQNSKNLLFDPCINTVFLLSSSSSLSSLLSYTEWALCSTAEELQPQQCPGTREYDASFIREVSSHTGDVD</sequence>
<reference evidence="1 2" key="1">
    <citation type="journal article" date="2023" name="Genes (Basel)">
        <title>Chromosome-Level Genome Assembly and Circadian Gene Repertoire of the Patagonia Blennie Eleginops maclovinus-The Closest Ancestral Proxy of Antarctic Cryonotothenioids.</title>
        <authorList>
            <person name="Cheng C.C."/>
            <person name="Rivera-Colon A.G."/>
            <person name="Minhas B.F."/>
            <person name="Wilson L."/>
            <person name="Rayamajhi N."/>
            <person name="Vargas-Chacoff L."/>
            <person name="Catchen J.M."/>
        </authorList>
    </citation>
    <scope>NUCLEOTIDE SEQUENCE [LARGE SCALE GENOMIC DNA]</scope>
    <source>
        <strain evidence="1">JMC-PN-2008</strain>
    </source>
</reference>